<keyword evidence="4 7" id="KW-0808">Transferase</keyword>
<dbReference type="GO" id="GO:0019288">
    <property type="term" value="P:isopentenyl diphosphate biosynthetic process, methylerythritol 4-phosphate pathway"/>
    <property type="evidence" value="ECO:0007669"/>
    <property type="project" value="UniProtKB-UniRule"/>
</dbReference>
<dbReference type="FunFam" id="3.90.550.10:FF:000003">
    <property type="entry name" value="2-C-methyl-D-erythritol 4-phosphate cytidylyltransferase"/>
    <property type="match status" value="1"/>
</dbReference>
<comment type="catalytic activity">
    <reaction evidence="1 7">
        <text>2-C-methyl-D-erythritol 4-phosphate + CTP + H(+) = 4-CDP-2-C-methyl-D-erythritol + diphosphate</text>
        <dbReference type="Rhea" id="RHEA:13429"/>
        <dbReference type="ChEBI" id="CHEBI:15378"/>
        <dbReference type="ChEBI" id="CHEBI:33019"/>
        <dbReference type="ChEBI" id="CHEBI:37563"/>
        <dbReference type="ChEBI" id="CHEBI:57823"/>
        <dbReference type="ChEBI" id="CHEBI:58262"/>
        <dbReference type="EC" id="2.7.7.60"/>
    </reaction>
</comment>
<reference evidence="8" key="1">
    <citation type="journal article" date="2020" name="mSystems">
        <title>Genome- and Community-Level Interaction Insights into Carbon Utilization and Element Cycling Functions of Hydrothermarchaeota in Hydrothermal Sediment.</title>
        <authorList>
            <person name="Zhou Z."/>
            <person name="Liu Y."/>
            <person name="Xu W."/>
            <person name="Pan J."/>
            <person name="Luo Z.H."/>
            <person name="Li M."/>
        </authorList>
    </citation>
    <scope>NUCLEOTIDE SEQUENCE [LARGE SCALE GENOMIC DNA]</scope>
    <source>
        <strain evidence="8">SpSt-500</strain>
    </source>
</reference>
<feature type="site" description="Positions MEP for the nucleophilic attack" evidence="7">
    <location>
        <position position="215"/>
    </location>
</feature>
<dbReference type="InterPro" id="IPR018294">
    <property type="entry name" value="ISPD_synthase_CS"/>
</dbReference>
<dbReference type="Gene3D" id="3.90.550.10">
    <property type="entry name" value="Spore Coat Polysaccharide Biosynthesis Protein SpsA, Chain A"/>
    <property type="match status" value="1"/>
</dbReference>
<gene>
    <name evidence="7 8" type="primary">ispD</name>
    <name evidence="8" type="ORF">ENS56_09005</name>
</gene>
<dbReference type="PANTHER" id="PTHR32125">
    <property type="entry name" value="2-C-METHYL-D-ERYTHRITOL 4-PHOSPHATE CYTIDYLYLTRANSFERASE, CHLOROPLASTIC"/>
    <property type="match status" value="1"/>
</dbReference>
<comment type="caution">
    <text evidence="8">The sequence shown here is derived from an EMBL/GenBank/DDBJ whole genome shotgun (WGS) entry which is preliminary data.</text>
</comment>
<dbReference type="PANTHER" id="PTHR32125:SF4">
    <property type="entry name" value="2-C-METHYL-D-ERYTHRITOL 4-PHOSPHATE CYTIDYLYLTRANSFERASE, CHLOROPLASTIC"/>
    <property type="match status" value="1"/>
</dbReference>
<dbReference type="NCBIfam" id="TIGR00453">
    <property type="entry name" value="ispD"/>
    <property type="match status" value="1"/>
</dbReference>
<dbReference type="InterPro" id="IPR034683">
    <property type="entry name" value="IspD/TarI"/>
</dbReference>
<feature type="site" description="Transition state stabilizer" evidence="7">
    <location>
        <position position="28"/>
    </location>
</feature>
<dbReference type="AlphaFoldDB" id="A0A832G7L1"/>
<evidence type="ECO:0000256" key="4">
    <source>
        <dbReference type="ARBA" id="ARBA00022679"/>
    </source>
</evidence>
<evidence type="ECO:0000256" key="3">
    <source>
        <dbReference type="ARBA" id="ARBA00009789"/>
    </source>
</evidence>
<keyword evidence="6 7" id="KW-0414">Isoprene biosynthesis</keyword>
<dbReference type="InterPro" id="IPR029044">
    <property type="entry name" value="Nucleotide-diphossugar_trans"/>
</dbReference>
<dbReference type="InterPro" id="IPR050088">
    <property type="entry name" value="IspD/TarI_cytidylyltransf_bact"/>
</dbReference>
<name>A0A832G7L1_9BACT</name>
<feature type="site" description="Transition state stabilizer" evidence="7">
    <location>
        <position position="15"/>
    </location>
</feature>
<dbReference type="EC" id="2.7.7.60" evidence="7"/>
<dbReference type="EMBL" id="DSVI01000010">
    <property type="protein sequence ID" value="HGT48162.1"/>
    <property type="molecule type" value="Genomic_DNA"/>
</dbReference>
<comment type="similarity">
    <text evidence="3 7">Belongs to the IspD/TarI cytidylyltransferase family. IspD subfamily.</text>
</comment>
<evidence type="ECO:0000256" key="6">
    <source>
        <dbReference type="ARBA" id="ARBA00023229"/>
    </source>
</evidence>
<accession>A0A832G7L1</accession>
<dbReference type="CDD" id="cd02516">
    <property type="entry name" value="CDP-ME_synthetase"/>
    <property type="match status" value="1"/>
</dbReference>
<evidence type="ECO:0000256" key="7">
    <source>
        <dbReference type="HAMAP-Rule" id="MF_00108"/>
    </source>
</evidence>
<comment type="function">
    <text evidence="7">Catalyzes the formation of 4-diphosphocytidyl-2-C-methyl-D-erythritol from CTP and 2-C-methyl-D-erythritol 4-phosphate (MEP).</text>
</comment>
<evidence type="ECO:0000313" key="8">
    <source>
        <dbReference type="EMBL" id="HGT48162.1"/>
    </source>
</evidence>
<dbReference type="UniPathway" id="UPA00056">
    <property type="reaction ID" value="UER00093"/>
</dbReference>
<dbReference type="Pfam" id="PF01128">
    <property type="entry name" value="IspD"/>
    <property type="match status" value="1"/>
</dbReference>
<feature type="site" description="Positions MEP for the nucleophilic attack" evidence="7">
    <location>
        <position position="159"/>
    </location>
</feature>
<proteinExistence type="inferred from homology"/>
<evidence type="ECO:0000256" key="1">
    <source>
        <dbReference type="ARBA" id="ARBA00001282"/>
    </source>
</evidence>
<dbReference type="SUPFAM" id="SSF53448">
    <property type="entry name" value="Nucleotide-diphospho-sugar transferases"/>
    <property type="match status" value="1"/>
</dbReference>
<evidence type="ECO:0000256" key="2">
    <source>
        <dbReference type="ARBA" id="ARBA00004787"/>
    </source>
</evidence>
<comment type="pathway">
    <text evidence="2 7">Isoprenoid biosynthesis; isopentenyl diphosphate biosynthesis via DXP pathway; isopentenyl diphosphate from 1-deoxy-D-xylulose 5-phosphate: step 2/6.</text>
</comment>
<protein>
    <recommendedName>
        <fullName evidence="7">2-C-methyl-D-erythritol 4-phosphate cytidylyltransferase</fullName>
        <ecNumber evidence="7">2.7.7.60</ecNumber>
    </recommendedName>
    <alternativeName>
        <fullName evidence="7">4-diphosphocytidyl-2C-methyl-D-erythritol synthase</fullName>
    </alternativeName>
    <alternativeName>
        <fullName evidence="7">MEP cytidylyltransferase</fullName>
        <shortName evidence="7">MCT</shortName>
    </alternativeName>
</protein>
<keyword evidence="5 7" id="KW-0548">Nucleotidyltransferase</keyword>
<evidence type="ECO:0000256" key="5">
    <source>
        <dbReference type="ARBA" id="ARBA00022695"/>
    </source>
</evidence>
<sequence length="233" mass="26392">MKVIAIIPAGGKGLRAGNAEKKGIATPKQYLRINNKELIAYTLETFQKNKLINEIIIAAEPTYFDLLVKIINKYRFRKVKLIVEGGRTRQHSVYNALLSSDANENDLIVVHDAARALLPNEVLSNAIKTAKGKGNALVCIKAKDTLIKARKYVEEYLNRDEVYYVQTPQIFKHKDLLKAMNKAFKENFIGTDESMLVQKIGKKINLVEGSVFNFKITTQEDIELFARLTYNSK</sequence>
<dbReference type="GO" id="GO:0050518">
    <property type="term" value="F:2-C-methyl-D-erythritol 4-phosphate cytidylyltransferase activity"/>
    <property type="evidence" value="ECO:0007669"/>
    <property type="project" value="UniProtKB-UniRule"/>
</dbReference>
<dbReference type="PROSITE" id="PS01295">
    <property type="entry name" value="ISPD"/>
    <property type="match status" value="1"/>
</dbReference>
<dbReference type="HAMAP" id="MF_00108">
    <property type="entry name" value="IspD"/>
    <property type="match status" value="1"/>
</dbReference>
<dbReference type="InterPro" id="IPR001228">
    <property type="entry name" value="IspD"/>
</dbReference>
<organism evidence="8">
    <name type="scientific">Ignavibacterium album</name>
    <dbReference type="NCBI Taxonomy" id="591197"/>
    <lineage>
        <taxon>Bacteria</taxon>
        <taxon>Pseudomonadati</taxon>
        <taxon>Ignavibacteriota</taxon>
        <taxon>Ignavibacteria</taxon>
        <taxon>Ignavibacteriales</taxon>
        <taxon>Ignavibacteriaceae</taxon>
        <taxon>Ignavibacterium</taxon>
    </lineage>
</organism>